<accession>A0AAD4QX04</accession>
<dbReference type="Gene3D" id="1.25.40.20">
    <property type="entry name" value="Ankyrin repeat-containing domain"/>
    <property type="match status" value="1"/>
</dbReference>
<dbReference type="PANTHER" id="PTHR24171">
    <property type="entry name" value="ANKYRIN REPEAT DOMAIN-CONTAINING PROTEIN 39-RELATED"/>
    <property type="match status" value="1"/>
</dbReference>
<reference evidence="4" key="1">
    <citation type="submission" date="2022-01" db="EMBL/GenBank/DDBJ databases">
        <title>Genome Sequence Resource for Two Populations of Ditylenchus destructor, the Migratory Endoparasitic Phytonematode.</title>
        <authorList>
            <person name="Zhang H."/>
            <person name="Lin R."/>
            <person name="Xie B."/>
        </authorList>
    </citation>
    <scope>NUCLEOTIDE SEQUENCE</scope>
    <source>
        <strain evidence="4">BazhouSP</strain>
    </source>
</reference>
<dbReference type="PROSITE" id="PS50297">
    <property type="entry name" value="ANK_REP_REGION"/>
    <property type="match status" value="2"/>
</dbReference>
<keyword evidence="1" id="KW-0677">Repeat</keyword>
<dbReference type="Pfam" id="PF13637">
    <property type="entry name" value="Ank_4"/>
    <property type="match status" value="1"/>
</dbReference>
<dbReference type="Proteomes" id="UP001201812">
    <property type="component" value="Unassembled WGS sequence"/>
</dbReference>
<keyword evidence="2 3" id="KW-0040">ANK repeat</keyword>
<dbReference type="PROSITE" id="PS50088">
    <property type="entry name" value="ANK_REPEAT"/>
    <property type="match status" value="2"/>
</dbReference>
<proteinExistence type="predicted"/>
<feature type="repeat" description="ANK" evidence="3">
    <location>
        <begin position="37"/>
        <end position="69"/>
    </location>
</feature>
<dbReference type="InterPro" id="IPR002110">
    <property type="entry name" value="Ankyrin_rpt"/>
</dbReference>
<evidence type="ECO:0000313" key="5">
    <source>
        <dbReference type="Proteomes" id="UP001201812"/>
    </source>
</evidence>
<sequence>MDYNNDSDLIHACQHGNLEMVKSLVSKGANIETTPYDERTPIIFACGRAQIEVVRYLISIGADVNKRGCLGVTALSNAVYRRNQELVKCLIEAGAKQIPDDDGFFPIIFAAKNGYAEIVEFMSKYVDVQEEHDAWKLLGATIIDEENDMSTALDYWRSAFLNEKVREGIANGDICSSFVWNLARQQAYGLSTSEIKCAEDVHRLAGNPDAIYMQALIIRERILWGKKTNGLFYCEILRRGSYYCDIGRWNRACDLWFHAIQLAQHCDRPMSPWVTISVRHVMQGIDYDDIWQDQFPFSMEDRQHFEWKSQITSTQVLLFMDRIVYEAERYLRHKQQPIKKQMGNFSEDYYKKVVQLAESDIATLEASIIQFLRLVELGLNRNILCQHANFEKDENVATSTDLEIPLKLRCPHLRCILRRATKVFDYLGLSLPHAACTPTVHFNFIRFPSPVVLKQLLWANPFAANKRLWTKKYGPKCATPLHILFDCPISKDSFVAAKILLQAGVPFLVKNSEGLTCNEQLFYKICDDDCLRLLQLENVAGADNLIPKFGSFITLKQIAAKQLQGQFRSDESNNTMNFLAKCLLSLDLLDFVAIFE</sequence>
<evidence type="ECO:0000313" key="4">
    <source>
        <dbReference type="EMBL" id="KAI1701387.1"/>
    </source>
</evidence>
<name>A0AAD4QX04_9BILA</name>
<feature type="repeat" description="ANK" evidence="3">
    <location>
        <begin position="4"/>
        <end position="36"/>
    </location>
</feature>
<evidence type="ECO:0000256" key="2">
    <source>
        <dbReference type="ARBA" id="ARBA00023043"/>
    </source>
</evidence>
<dbReference type="Pfam" id="PF12796">
    <property type="entry name" value="Ank_2"/>
    <property type="match status" value="1"/>
</dbReference>
<dbReference type="EMBL" id="JAKKPZ010000120">
    <property type="protein sequence ID" value="KAI1701387.1"/>
    <property type="molecule type" value="Genomic_DNA"/>
</dbReference>
<gene>
    <name evidence="4" type="ORF">DdX_16141</name>
</gene>
<dbReference type="PANTHER" id="PTHR24171:SF9">
    <property type="entry name" value="ANKYRIN REPEAT DOMAIN-CONTAINING PROTEIN 39"/>
    <property type="match status" value="1"/>
</dbReference>
<organism evidence="4 5">
    <name type="scientific">Ditylenchus destructor</name>
    <dbReference type="NCBI Taxonomy" id="166010"/>
    <lineage>
        <taxon>Eukaryota</taxon>
        <taxon>Metazoa</taxon>
        <taxon>Ecdysozoa</taxon>
        <taxon>Nematoda</taxon>
        <taxon>Chromadorea</taxon>
        <taxon>Rhabditida</taxon>
        <taxon>Tylenchina</taxon>
        <taxon>Tylenchomorpha</taxon>
        <taxon>Sphaerularioidea</taxon>
        <taxon>Anguinidae</taxon>
        <taxon>Anguininae</taxon>
        <taxon>Ditylenchus</taxon>
    </lineage>
</organism>
<protein>
    <submittedName>
        <fullName evidence="4">Ankyrin repeats (3 copies) domain-containing protein</fullName>
    </submittedName>
</protein>
<comment type="caution">
    <text evidence="4">The sequence shown here is derived from an EMBL/GenBank/DDBJ whole genome shotgun (WGS) entry which is preliminary data.</text>
</comment>
<keyword evidence="5" id="KW-1185">Reference proteome</keyword>
<evidence type="ECO:0000256" key="3">
    <source>
        <dbReference type="PROSITE-ProRule" id="PRU00023"/>
    </source>
</evidence>
<dbReference type="SMART" id="SM00248">
    <property type="entry name" value="ANK"/>
    <property type="match status" value="5"/>
</dbReference>
<dbReference type="InterPro" id="IPR036770">
    <property type="entry name" value="Ankyrin_rpt-contain_sf"/>
</dbReference>
<evidence type="ECO:0000256" key="1">
    <source>
        <dbReference type="ARBA" id="ARBA00022737"/>
    </source>
</evidence>
<dbReference type="SUPFAM" id="SSF48403">
    <property type="entry name" value="Ankyrin repeat"/>
    <property type="match status" value="1"/>
</dbReference>
<dbReference type="AlphaFoldDB" id="A0AAD4QX04"/>